<accession>A0A8X6TEG3</accession>
<evidence type="ECO:0000313" key="1">
    <source>
        <dbReference type="EMBL" id="GFS99581.1"/>
    </source>
</evidence>
<dbReference type="AlphaFoldDB" id="A0A8X6TEG3"/>
<dbReference type="OrthoDB" id="6465772at2759"/>
<organism evidence="1 2">
    <name type="scientific">Nephila pilipes</name>
    <name type="common">Giant wood spider</name>
    <name type="synonym">Nephila maculata</name>
    <dbReference type="NCBI Taxonomy" id="299642"/>
    <lineage>
        <taxon>Eukaryota</taxon>
        <taxon>Metazoa</taxon>
        <taxon>Ecdysozoa</taxon>
        <taxon>Arthropoda</taxon>
        <taxon>Chelicerata</taxon>
        <taxon>Arachnida</taxon>
        <taxon>Araneae</taxon>
        <taxon>Araneomorphae</taxon>
        <taxon>Entelegynae</taxon>
        <taxon>Araneoidea</taxon>
        <taxon>Nephilidae</taxon>
        <taxon>Nephila</taxon>
    </lineage>
</organism>
<evidence type="ECO:0000313" key="2">
    <source>
        <dbReference type="Proteomes" id="UP000887013"/>
    </source>
</evidence>
<keyword evidence="2" id="KW-1185">Reference proteome</keyword>
<dbReference type="EMBL" id="BMAW01055176">
    <property type="protein sequence ID" value="GFS99581.1"/>
    <property type="molecule type" value="Genomic_DNA"/>
</dbReference>
<reference evidence="1" key="1">
    <citation type="submission" date="2020-08" db="EMBL/GenBank/DDBJ databases">
        <title>Multicomponent nature underlies the extraordinary mechanical properties of spider dragline silk.</title>
        <authorList>
            <person name="Kono N."/>
            <person name="Nakamura H."/>
            <person name="Mori M."/>
            <person name="Yoshida Y."/>
            <person name="Ohtoshi R."/>
            <person name="Malay A.D."/>
            <person name="Moran D.A.P."/>
            <person name="Tomita M."/>
            <person name="Numata K."/>
            <person name="Arakawa K."/>
        </authorList>
    </citation>
    <scope>NUCLEOTIDE SEQUENCE</scope>
</reference>
<protein>
    <submittedName>
        <fullName evidence="1">Uncharacterized protein</fullName>
    </submittedName>
</protein>
<gene>
    <name evidence="1" type="ORF">NPIL_87081</name>
</gene>
<sequence length="129" mass="15123">MCVMCVEHSFPCEGFLIGEYHISRKRGSVAHFVQKQYEIKKITVEIHEMLHMIRKHFAFSENPPDAGTRVPNLMRYTLQIHTGNLMYLMKYIIFDSVLIVSDACQLFVKILFPLTSCAVLRRSYDREYS</sequence>
<dbReference type="Proteomes" id="UP000887013">
    <property type="component" value="Unassembled WGS sequence"/>
</dbReference>
<name>A0A8X6TEG3_NEPPI</name>
<proteinExistence type="predicted"/>
<comment type="caution">
    <text evidence="1">The sequence shown here is derived from an EMBL/GenBank/DDBJ whole genome shotgun (WGS) entry which is preliminary data.</text>
</comment>